<name>A0A3P6AFK5_BRACM</name>
<sequence>MLISSQENVASHLQCKFRSALKKITNEANQQANMAAIDSHFMQMSALKGLGGFHNQRQIPLGSGQFHGGAATMRHYPLGRLNSFGGSVPTCVIVFLVTTMMEVMYFRNANSTIR</sequence>
<keyword evidence="1" id="KW-1133">Transmembrane helix</keyword>
<accession>A0A3P6AFK5</accession>
<protein>
    <submittedName>
        <fullName evidence="2">Uncharacterized protein</fullName>
    </submittedName>
</protein>
<dbReference type="AlphaFoldDB" id="A0A3P6AFK5"/>
<proteinExistence type="predicted"/>
<dbReference type="EMBL" id="LR031572">
    <property type="protein sequence ID" value="VDC83940.1"/>
    <property type="molecule type" value="Genomic_DNA"/>
</dbReference>
<evidence type="ECO:0000313" key="2">
    <source>
        <dbReference type="EMBL" id="VDC83940.1"/>
    </source>
</evidence>
<organism evidence="2">
    <name type="scientific">Brassica campestris</name>
    <name type="common">Field mustard</name>
    <dbReference type="NCBI Taxonomy" id="3711"/>
    <lineage>
        <taxon>Eukaryota</taxon>
        <taxon>Viridiplantae</taxon>
        <taxon>Streptophyta</taxon>
        <taxon>Embryophyta</taxon>
        <taxon>Tracheophyta</taxon>
        <taxon>Spermatophyta</taxon>
        <taxon>Magnoliopsida</taxon>
        <taxon>eudicotyledons</taxon>
        <taxon>Gunneridae</taxon>
        <taxon>Pentapetalae</taxon>
        <taxon>rosids</taxon>
        <taxon>malvids</taxon>
        <taxon>Brassicales</taxon>
        <taxon>Brassicaceae</taxon>
        <taxon>Brassiceae</taxon>
        <taxon>Brassica</taxon>
    </lineage>
</organism>
<keyword evidence="1" id="KW-0812">Transmembrane</keyword>
<keyword evidence="1" id="KW-0472">Membrane</keyword>
<gene>
    <name evidence="2" type="ORF">BRAA03T15158Z</name>
</gene>
<evidence type="ECO:0000256" key="1">
    <source>
        <dbReference type="SAM" id="Phobius"/>
    </source>
</evidence>
<feature type="transmembrane region" description="Helical" evidence="1">
    <location>
        <begin position="84"/>
        <end position="106"/>
    </location>
</feature>
<reference evidence="2" key="1">
    <citation type="submission" date="2018-11" db="EMBL/GenBank/DDBJ databases">
        <authorList>
            <consortium name="Genoscope - CEA"/>
            <person name="William W."/>
        </authorList>
    </citation>
    <scope>NUCLEOTIDE SEQUENCE</scope>
</reference>